<dbReference type="Gene3D" id="2.60.40.1120">
    <property type="entry name" value="Carboxypeptidase-like, regulatory domain"/>
    <property type="match status" value="1"/>
</dbReference>
<dbReference type="CDD" id="cd03858">
    <property type="entry name" value="M14_CP_N-E_like"/>
    <property type="match status" value="1"/>
</dbReference>
<dbReference type="PROSITE" id="PS52035">
    <property type="entry name" value="PEPTIDASE_M14"/>
    <property type="match status" value="1"/>
</dbReference>
<dbReference type="GO" id="GO:0005615">
    <property type="term" value="C:extracellular space"/>
    <property type="evidence" value="ECO:0000318"/>
    <property type="project" value="GO_Central"/>
</dbReference>
<dbReference type="PANTHER" id="PTHR11532:SF84">
    <property type="entry name" value="CARBOXYPEPTIDASE M"/>
    <property type="match status" value="1"/>
</dbReference>
<evidence type="ECO:0000313" key="11">
    <source>
        <dbReference type="Proteomes" id="UP000009022"/>
    </source>
</evidence>
<comment type="similarity">
    <text evidence="2 8">Belongs to the peptidase M14 family.</text>
</comment>
<keyword evidence="6" id="KW-0862">Zinc</keyword>
<dbReference type="InParanoid" id="B3SAM2"/>
<dbReference type="GO" id="GO:0006518">
    <property type="term" value="P:peptide metabolic process"/>
    <property type="evidence" value="ECO:0000318"/>
    <property type="project" value="GO_Central"/>
</dbReference>
<dbReference type="Pfam" id="PF13620">
    <property type="entry name" value="CarboxypepD_reg"/>
    <property type="match status" value="1"/>
</dbReference>
<dbReference type="Pfam" id="PF00246">
    <property type="entry name" value="Peptidase_M14"/>
    <property type="match status" value="1"/>
</dbReference>
<evidence type="ECO:0000256" key="1">
    <source>
        <dbReference type="ARBA" id="ARBA00001947"/>
    </source>
</evidence>
<dbReference type="FunCoup" id="B3SAM2">
    <property type="interactions" value="309"/>
</dbReference>
<dbReference type="EMBL" id="DS985262">
    <property type="protein sequence ID" value="EDV20128.1"/>
    <property type="molecule type" value="Genomic_DNA"/>
</dbReference>
<dbReference type="GO" id="GO:0016485">
    <property type="term" value="P:protein processing"/>
    <property type="evidence" value="ECO:0000318"/>
    <property type="project" value="GO_Central"/>
</dbReference>
<dbReference type="InterPro" id="IPR057247">
    <property type="entry name" value="CARBOXYPEPT_ZN_2"/>
</dbReference>
<dbReference type="PANTHER" id="PTHR11532">
    <property type="entry name" value="PROTEASE M14 CARBOXYPEPTIDASE"/>
    <property type="match status" value="1"/>
</dbReference>
<evidence type="ECO:0000256" key="3">
    <source>
        <dbReference type="ARBA" id="ARBA00022645"/>
    </source>
</evidence>
<dbReference type="Proteomes" id="UP000009022">
    <property type="component" value="Unassembled WGS sequence"/>
</dbReference>
<keyword evidence="4" id="KW-0479">Metal-binding</keyword>
<evidence type="ECO:0000256" key="5">
    <source>
        <dbReference type="ARBA" id="ARBA00022801"/>
    </source>
</evidence>
<gene>
    <name evidence="10" type="ORF">TRIADDRAFT_36680</name>
</gene>
<feature type="active site" description="Proton donor/acceptor" evidence="8">
    <location>
        <position position="267"/>
    </location>
</feature>
<dbReference type="PhylomeDB" id="B3SAM2"/>
<dbReference type="HOGENOM" id="CLU_006722_1_3_1"/>
<dbReference type="GO" id="GO:0004181">
    <property type="term" value="F:metallocarboxypeptidase activity"/>
    <property type="evidence" value="ECO:0000318"/>
    <property type="project" value="GO_Central"/>
</dbReference>
<dbReference type="OrthoDB" id="10249045at2759"/>
<reference evidence="10 11" key="1">
    <citation type="journal article" date="2008" name="Nature">
        <title>The Trichoplax genome and the nature of placozoans.</title>
        <authorList>
            <person name="Srivastava M."/>
            <person name="Begovic E."/>
            <person name="Chapman J."/>
            <person name="Putnam N.H."/>
            <person name="Hellsten U."/>
            <person name="Kawashima T."/>
            <person name="Kuo A."/>
            <person name="Mitros T."/>
            <person name="Salamov A."/>
            <person name="Carpenter M.L."/>
            <person name="Signorovitch A.Y."/>
            <person name="Moreno M.A."/>
            <person name="Kamm K."/>
            <person name="Grimwood J."/>
            <person name="Schmutz J."/>
            <person name="Shapiro H."/>
            <person name="Grigoriev I.V."/>
            <person name="Buss L.W."/>
            <person name="Schierwater B."/>
            <person name="Dellaporta S.L."/>
            <person name="Rokhsar D.S."/>
        </authorList>
    </citation>
    <scope>NUCLEOTIDE SEQUENCE [LARGE SCALE GENOMIC DNA]</scope>
    <source>
        <strain evidence="10 11">Grell-BS-1999</strain>
    </source>
</reference>
<dbReference type="SMART" id="SM00631">
    <property type="entry name" value="Zn_pept"/>
    <property type="match status" value="1"/>
</dbReference>
<dbReference type="eggNOG" id="KOG2649">
    <property type="taxonomic scope" value="Eukaryota"/>
</dbReference>
<evidence type="ECO:0000313" key="10">
    <source>
        <dbReference type="EMBL" id="EDV20128.1"/>
    </source>
</evidence>
<dbReference type="InterPro" id="IPR008969">
    <property type="entry name" value="CarboxyPept-like_regulatory"/>
</dbReference>
<comment type="cofactor">
    <cofactor evidence="1">
        <name>Zn(2+)</name>
        <dbReference type="ChEBI" id="CHEBI:29105"/>
    </cofactor>
</comment>
<dbReference type="InterPro" id="IPR000834">
    <property type="entry name" value="Peptidase_M14"/>
</dbReference>
<dbReference type="InterPro" id="IPR050753">
    <property type="entry name" value="Peptidase_M14_domain"/>
</dbReference>
<proteinExistence type="inferred from homology"/>
<dbReference type="RefSeq" id="XP_002117289.1">
    <property type="nucleotide sequence ID" value="XM_002117253.1"/>
</dbReference>
<name>B3SAM2_TRIAD</name>
<protein>
    <recommendedName>
        <fullName evidence="9">Peptidase M14 domain-containing protein</fullName>
    </recommendedName>
</protein>
<dbReference type="CDD" id="cd11308">
    <property type="entry name" value="Peptidase_M14NE-CP-C_like"/>
    <property type="match status" value="1"/>
</dbReference>
<dbReference type="KEGG" id="tad:TRIADDRAFT_36680"/>
<dbReference type="FunFam" id="2.60.40.1120:FF:000004">
    <property type="entry name" value="Carboxypeptidase E"/>
    <property type="match status" value="1"/>
</dbReference>
<dbReference type="SUPFAM" id="SSF53187">
    <property type="entry name" value="Zn-dependent exopeptidases"/>
    <property type="match status" value="1"/>
</dbReference>
<evidence type="ECO:0000256" key="7">
    <source>
        <dbReference type="ARBA" id="ARBA00023180"/>
    </source>
</evidence>
<organism evidence="10 11">
    <name type="scientific">Trichoplax adhaerens</name>
    <name type="common">Trichoplax reptans</name>
    <dbReference type="NCBI Taxonomy" id="10228"/>
    <lineage>
        <taxon>Eukaryota</taxon>
        <taxon>Metazoa</taxon>
        <taxon>Placozoa</taxon>
        <taxon>Uniplacotomia</taxon>
        <taxon>Trichoplacea</taxon>
        <taxon>Trichoplacidae</taxon>
        <taxon>Trichoplax</taxon>
    </lineage>
</organism>
<dbReference type="PROSITE" id="PS00133">
    <property type="entry name" value="CARBOXYPEPT_ZN_2"/>
    <property type="match status" value="1"/>
</dbReference>
<keyword evidence="3" id="KW-0121">Carboxypeptidase</keyword>
<feature type="domain" description="Peptidase M14" evidence="9">
    <location>
        <begin position="1"/>
        <end position="297"/>
    </location>
</feature>
<dbReference type="CTD" id="6758502"/>
<dbReference type="FunFam" id="3.40.630.10:FF:000125">
    <property type="entry name" value="Carboxypeptidase D"/>
    <property type="match status" value="1"/>
</dbReference>
<dbReference type="PRINTS" id="PR00765">
    <property type="entry name" value="CRBOXYPTASEA"/>
</dbReference>
<dbReference type="Gene3D" id="3.40.630.10">
    <property type="entry name" value="Zn peptidases"/>
    <property type="match status" value="1"/>
</dbReference>
<evidence type="ECO:0000256" key="2">
    <source>
        <dbReference type="ARBA" id="ARBA00005988"/>
    </source>
</evidence>
<evidence type="ECO:0000256" key="6">
    <source>
        <dbReference type="ARBA" id="ARBA00022833"/>
    </source>
</evidence>
<evidence type="ECO:0000256" key="8">
    <source>
        <dbReference type="PROSITE-ProRule" id="PRU01379"/>
    </source>
</evidence>
<dbReference type="SUPFAM" id="SSF49464">
    <property type="entry name" value="Carboxypeptidase regulatory domain-like"/>
    <property type="match status" value="1"/>
</dbReference>
<dbReference type="InterPro" id="IPR057246">
    <property type="entry name" value="CARBOXYPEPT_ZN_1"/>
</dbReference>
<keyword evidence="5" id="KW-0378">Hydrolase</keyword>
<dbReference type="GO" id="GO:0008270">
    <property type="term" value="F:zinc ion binding"/>
    <property type="evidence" value="ECO:0007669"/>
    <property type="project" value="InterPro"/>
</dbReference>
<evidence type="ECO:0000259" key="9">
    <source>
        <dbReference type="PROSITE" id="PS52035"/>
    </source>
</evidence>
<keyword evidence="3" id="KW-0645">Protease</keyword>
<dbReference type="MEROPS" id="M14.016"/>
<evidence type="ECO:0000256" key="4">
    <source>
        <dbReference type="ARBA" id="ARBA00022723"/>
    </source>
</evidence>
<dbReference type="OMA" id="RGHERMW"/>
<keyword evidence="7" id="KW-0325">Glycoprotein</keyword>
<sequence length="416" mass="46694">MYHNYTSMTALLQDLNQKYSHLTKLYSIGKSVDGRDLNVLAISANPDRHVPGQPEFKYVGNMHGNEVIGRELLLYLSVHLLESYGTDNEITWLLDNTRIHILPSMNPDGFEMSYEGNCTGVLGRYNRNGVDLNRNFPDQYIPVKNLSHPLQPETIAVMQWIQSLPFVLSANLHGGTVVTVYPYDNLPSNYTDRTTYNRCPDDELYRTISKIYSYAHPTMHIGMPNCTVNDTEYFKDGIINGAAWYAIQGSMQDYNYLQSNCFETTIEVSCCKYPTSDQLPQFWQRNQKSLIQYIKAVHMGVKGFVLDSQGKPISNATITVRGNSHTVISAKDGDYWRLLVQGKHTIDVTASGYVKTTQLIELSSNSEVTVVNFTLQAVTATQATVPVTASTGQGFTIQSNLYLIALLLTSLVGFIF</sequence>
<accession>B3SAM2</accession>
<dbReference type="AlphaFoldDB" id="B3SAM2"/>
<keyword evidence="11" id="KW-1185">Reference proteome</keyword>
<dbReference type="PROSITE" id="PS00132">
    <property type="entry name" value="CARBOXYPEPT_ZN_1"/>
    <property type="match status" value="1"/>
</dbReference>
<dbReference type="GeneID" id="6758502"/>